<proteinExistence type="predicted"/>
<evidence type="ECO:0000313" key="1">
    <source>
        <dbReference type="EMBL" id="MBA4665974.1"/>
    </source>
</evidence>
<sequence length="122" mass="12992">MPGGLPGSSMLFRVMTRTSSAPLPDKVVHVWAVEAPTPAQKLITILSANFSMLFLPSGLVITPPSPAGMLLAITLASLSHCLSKAETQRFAPKARPELTNALYTLWTARSSTSTCSTHVTLE</sequence>
<reference evidence="1" key="1">
    <citation type="journal article" date="2013" name="J. Plant Res.">
        <title>Effect of fungi and light on seed germination of three Opuntia species from semiarid lands of central Mexico.</title>
        <authorList>
            <person name="Delgado-Sanchez P."/>
            <person name="Jimenez-Bremont J.F."/>
            <person name="Guerrero-Gonzalez Mde L."/>
            <person name="Flores J."/>
        </authorList>
    </citation>
    <scope>NUCLEOTIDE SEQUENCE</scope>
    <source>
        <tissue evidence="1">Cladode</tissue>
    </source>
</reference>
<accession>A0A7C9AEL8</accession>
<organism evidence="1">
    <name type="scientific">Opuntia streptacantha</name>
    <name type="common">Prickly pear cactus</name>
    <name type="synonym">Opuntia cardona</name>
    <dbReference type="NCBI Taxonomy" id="393608"/>
    <lineage>
        <taxon>Eukaryota</taxon>
        <taxon>Viridiplantae</taxon>
        <taxon>Streptophyta</taxon>
        <taxon>Embryophyta</taxon>
        <taxon>Tracheophyta</taxon>
        <taxon>Spermatophyta</taxon>
        <taxon>Magnoliopsida</taxon>
        <taxon>eudicotyledons</taxon>
        <taxon>Gunneridae</taxon>
        <taxon>Pentapetalae</taxon>
        <taxon>Caryophyllales</taxon>
        <taxon>Cactineae</taxon>
        <taxon>Cactaceae</taxon>
        <taxon>Opuntioideae</taxon>
        <taxon>Opuntia</taxon>
    </lineage>
</organism>
<protein>
    <submittedName>
        <fullName evidence="1">Uncharacterized protein</fullName>
    </submittedName>
</protein>
<dbReference type="EMBL" id="GISG01230047">
    <property type="protein sequence ID" value="MBA4665974.1"/>
    <property type="molecule type" value="Transcribed_RNA"/>
</dbReference>
<dbReference type="AlphaFoldDB" id="A0A7C9AEL8"/>
<dbReference type="EMBL" id="GISG01230045">
    <property type="protein sequence ID" value="MBA4665972.1"/>
    <property type="molecule type" value="Transcribed_RNA"/>
</dbReference>
<reference evidence="1" key="2">
    <citation type="submission" date="2020-07" db="EMBL/GenBank/DDBJ databases">
        <authorList>
            <person name="Vera ALvarez R."/>
            <person name="Arias-Moreno D.M."/>
            <person name="Jimenez-Jacinto V."/>
            <person name="Jimenez-Bremont J.F."/>
            <person name="Swaminathan K."/>
            <person name="Moose S.P."/>
            <person name="Guerrero-Gonzalez M.L."/>
            <person name="Marino-Ramirez L."/>
            <person name="Landsman D."/>
            <person name="Rodriguez-Kessler M."/>
            <person name="Delgado-Sanchez P."/>
        </authorList>
    </citation>
    <scope>NUCLEOTIDE SEQUENCE</scope>
    <source>
        <tissue evidence="1">Cladode</tissue>
    </source>
</reference>
<name>A0A7C9AEL8_OPUST</name>